<comment type="caution">
    <text evidence="1">The sequence shown here is derived from an EMBL/GenBank/DDBJ whole genome shotgun (WGS) entry which is preliminary data.</text>
</comment>
<evidence type="ECO:0000313" key="1">
    <source>
        <dbReference type="EMBL" id="MDP7735115.1"/>
    </source>
</evidence>
<accession>A0AAJ1S213</accession>
<evidence type="ECO:0000313" key="2">
    <source>
        <dbReference type="Proteomes" id="UP001229081"/>
    </source>
</evidence>
<dbReference type="EMBL" id="JAUFSA010000001">
    <property type="protein sequence ID" value="MDP7735115.1"/>
    <property type="molecule type" value="Genomic_DNA"/>
</dbReference>
<reference evidence="1" key="1">
    <citation type="submission" date="2023-06" db="EMBL/GenBank/DDBJ databases">
        <title>Identification of two novel mycobacterium reveal diversities and complexities of Mycobacterium gordonae clade.</title>
        <authorList>
            <person name="Matsumoto Y."/>
            <person name="Nakamura S."/>
            <person name="Motooka D."/>
            <person name="Fukushima K."/>
        </authorList>
    </citation>
    <scope>NUCLEOTIDE SEQUENCE</scope>
    <source>
        <strain evidence="1">TY812</strain>
    </source>
</reference>
<gene>
    <name evidence="1" type="ORF">QXL92_10215</name>
</gene>
<dbReference type="Proteomes" id="UP001229081">
    <property type="component" value="Unassembled WGS sequence"/>
</dbReference>
<dbReference type="AlphaFoldDB" id="A0AAJ1S213"/>
<organism evidence="1 2">
    <name type="scientific">Mycobacterium paragordonae</name>
    <dbReference type="NCBI Taxonomy" id="1389713"/>
    <lineage>
        <taxon>Bacteria</taxon>
        <taxon>Bacillati</taxon>
        <taxon>Actinomycetota</taxon>
        <taxon>Actinomycetes</taxon>
        <taxon>Mycobacteriales</taxon>
        <taxon>Mycobacteriaceae</taxon>
        <taxon>Mycobacterium</taxon>
    </lineage>
</organism>
<name>A0AAJ1S213_9MYCO</name>
<dbReference type="RefSeq" id="WP_133436090.1">
    <property type="nucleotide sequence ID" value="NZ_JAUFSA010000001.1"/>
</dbReference>
<proteinExistence type="predicted"/>
<sequence length="268" mass="30170">MTDDVLYPGMDEHRAIEFLWATSDGTAIDSWHWLIETSTTSFYIKSMNRAMQGAKVTIHGPDARYPGEDHYRFDVIRTPEMEVDQKAANRSARAGGRWLTDSNDLPHYFTGRRVADNVDHVVRLSTGHDVFVAGAPPAGGSDWPKEKATMRGLLPIPAEGFVVHVDVFLRYDSERGPYWPHSEEAIRAQRAGLGFMTNSLDWKLSVVVFQRRADEEPDPCGDLRDDTPLDRCRRGYAAIVEDDGLLWLCEKLIPFPDEVESETSAADS</sequence>
<protein>
    <submittedName>
        <fullName evidence="1">Uncharacterized protein</fullName>
    </submittedName>
</protein>